<evidence type="ECO:0000256" key="4">
    <source>
        <dbReference type="ARBA" id="ARBA00022496"/>
    </source>
</evidence>
<feature type="transmembrane region" description="Helical" evidence="14">
    <location>
        <begin position="589"/>
        <end position="610"/>
    </location>
</feature>
<sequence length="676" mass="73874">MINSKSIVVALAGNPNCGKTTVFNNLTGARQHVGNWPGKTVEKKEGRFSFGGREIQVVDLPGAYSLGAYSEDEIIARDFVLLEKPDIVVNVLDSTNLERNLYLSVQMMEMGARVVLALNMYDEVNAKQIKIDTAELSKRLDIPVIPTTACRKEGMKELVTAALNQSGSNNREPLKIDYGREVEAELSALAQAIKTIPGLADKFIPRWLAIKILEGDQNIWKVIGKYGQTGQLVAQRDATVKRLEDKLGEDMASLIAARRYQFISQVLTGIVVKPSSQKQSFSDKLDRILTHRLLGIPIFFLAMFAVFQLTFALGSPLADLVDQLFGWLGGVVSTGLTAISAPDFVTSLAVDGIIGGVGSVIVFLPNIILLFLALSLLEDSGYMARAAYIMDRFMHKLGLHGKSFMPLILGFGCNVPAIMATRTLGNRNDRLITILINPLMSCTARLPVYVLFAGAFFSANQGIIIFSLYLLGIILAIIMGMLFKKFLFKGESSHFVMELPPYRIPTLRSTLTNMWDRSYTFLRKMGTIILAVVVLVWVLSNLPFGVEYASQESILGRIGSFIAPVFAPAGFGFWEAGIALLFGILAKEVVVGTLGVVYGVEEAGLTAAIAGSWTALSAYSFMTMTLLYIPCIAAIAAIKRETNSWKWTSFAIGYSIILGWVVAVLIYQVGRLLGLG</sequence>
<feature type="transmembrane region" description="Helical" evidence="14">
    <location>
        <begin position="397"/>
        <end position="419"/>
    </location>
</feature>
<keyword evidence="10" id="KW-0406">Ion transport</keyword>
<dbReference type="PANTHER" id="PTHR43185">
    <property type="entry name" value="FERROUS IRON TRANSPORT PROTEIN B"/>
    <property type="match status" value="1"/>
</dbReference>
<gene>
    <name evidence="16" type="primary">feoB_13</name>
    <name evidence="16" type="ORF">SDC9_23183</name>
</gene>
<keyword evidence="12 14" id="KW-0472">Membrane</keyword>
<dbReference type="InterPro" id="IPR003373">
    <property type="entry name" value="Fe2_transport_prot-B"/>
</dbReference>
<dbReference type="FunFam" id="3.40.50.300:FF:000426">
    <property type="entry name" value="Ferrous iron transport protein B"/>
    <property type="match status" value="1"/>
</dbReference>
<evidence type="ECO:0000256" key="13">
    <source>
        <dbReference type="ARBA" id="ARBA00031200"/>
    </source>
</evidence>
<dbReference type="InterPro" id="IPR011640">
    <property type="entry name" value="Fe2_transport_prot_B_C"/>
</dbReference>
<evidence type="ECO:0000256" key="7">
    <source>
        <dbReference type="ARBA" id="ARBA00022741"/>
    </source>
</evidence>
<dbReference type="GO" id="GO:0005886">
    <property type="term" value="C:plasma membrane"/>
    <property type="evidence" value="ECO:0007669"/>
    <property type="project" value="UniProtKB-SubCell"/>
</dbReference>
<feature type="transmembrane region" description="Helical" evidence="14">
    <location>
        <begin position="431"/>
        <end position="457"/>
    </location>
</feature>
<proteinExistence type="predicted"/>
<keyword evidence="7" id="KW-0547">Nucleotide-binding</keyword>
<evidence type="ECO:0000256" key="1">
    <source>
        <dbReference type="ARBA" id="ARBA00004429"/>
    </source>
</evidence>
<feature type="domain" description="FeoB-type G" evidence="15">
    <location>
        <begin position="6"/>
        <end position="168"/>
    </location>
</feature>
<feature type="transmembrane region" description="Helical" evidence="14">
    <location>
        <begin position="293"/>
        <end position="312"/>
    </location>
</feature>
<feature type="transmembrane region" description="Helical" evidence="14">
    <location>
        <begin position="650"/>
        <end position="670"/>
    </location>
</feature>
<accession>A0A644UEB5</accession>
<dbReference type="GO" id="GO:0015093">
    <property type="term" value="F:ferrous iron transmembrane transporter activity"/>
    <property type="evidence" value="ECO:0007669"/>
    <property type="project" value="InterPro"/>
</dbReference>
<evidence type="ECO:0000256" key="11">
    <source>
        <dbReference type="ARBA" id="ARBA00023134"/>
    </source>
</evidence>
<evidence type="ECO:0000259" key="15">
    <source>
        <dbReference type="PROSITE" id="PS51711"/>
    </source>
</evidence>
<dbReference type="GO" id="GO:0005525">
    <property type="term" value="F:GTP binding"/>
    <property type="evidence" value="ECO:0007669"/>
    <property type="project" value="UniProtKB-KW"/>
</dbReference>
<keyword evidence="8 14" id="KW-1133">Transmembrane helix</keyword>
<keyword evidence="3" id="KW-1003">Cell membrane</keyword>
<dbReference type="Gene3D" id="1.10.287.1770">
    <property type="match status" value="1"/>
</dbReference>
<dbReference type="InterPro" id="IPR011642">
    <property type="entry name" value="Gate_dom"/>
</dbReference>
<comment type="subcellular location">
    <subcellularLocation>
        <location evidence="1">Cell inner membrane</location>
        <topology evidence="1">Multi-pass membrane protein</topology>
    </subcellularLocation>
</comment>
<dbReference type="NCBIfam" id="TIGR00437">
    <property type="entry name" value="feoB"/>
    <property type="match status" value="1"/>
</dbReference>
<reference evidence="16" key="1">
    <citation type="submission" date="2019-08" db="EMBL/GenBank/DDBJ databases">
        <authorList>
            <person name="Kucharzyk K."/>
            <person name="Murdoch R.W."/>
            <person name="Higgins S."/>
            <person name="Loffler F."/>
        </authorList>
    </citation>
    <scope>NUCLEOTIDE SEQUENCE</scope>
</reference>
<dbReference type="SUPFAM" id="SSF52540">
    <property type="entry name" value="P-loop containing nucleoside triphosphate hydrolases"/>
    <property type="match status" value="1"/>
</dbReference>
<evidence type="ECO:0000256" key="6">
    <source>
        <dbReference type="ARBA" id="ARBA00022692"/>
    </source>
</evidence>
<dbReference type="AlphaFoldDB" id="A0A644UEB5"/>
<evidence type="ECO:0000313" key="16">
    <source>
        <dbReference type="EMBL" id="MPL77328.1"/>
    </source>
</evidence>
<keyword evidence="6 14" id="KW-0812">Transmembrane</keyword>
<evidence type="ECO:0000256" key="2">
    <source>
        <dbReference type="ARBA" id="ARBA00022448"/>
    </source>
</evidence>
<feature type="transmembrane region" description="Helical" evidence="14">
    <location>
        <begin position="353"/>
        <end position="377"/>
    </location>
</feature>
<evidence type="ECO:0000256" key="12">
    <source>
        <dbReference type="ARBA" id="ARBA00023136"/>
    </source>
</evidence>
<evidence type="ECO:0000256" key="3">
    <source>
        <dbReference type="ARBA" id="ARBA00022475"/>
    </source>
</evidence>
<dbReference type="InterPro" id="IPR027417">
    <property type="entry name" value="P-loop_NTPase"/>
</dbReference>
<keyword evidence="4" id="KW-0410">Iron transport</keyword>
<name>A0A644UEB5_9ZZZZ</name>
<keyword evidence="11" id="KW-0342">GTP-binding</keyword>
<evidence type="ECO:0000256" key="8">
    <source>
        <dbReference type="ARBA" id="ARBA00022989"/>
    </source>
</evidence>
<dbReference type="Pfam" id="PF17910">
    <property type="entry name" value="FeoB_Cyto"/>
    <property type="match status" value="1"/>
</dbReference>
<dbReference type="Pfam" id="PF07670">
    <property type="entry name" value="Gate"/>
    <property type="match status" value="2"/>
</dbReference>
<evidence type="ECO:0000256" key="5">
    <source>
        <dbReference type="ARBA" id="ARBA00022519"/>
    </source>
</evidence>
<dbReference type="PROSITE" id="PS51711">
    <property type="entry name" value="G_FEOB"/>
    <property type="match status" value="1"/>
</dbReference>
<evidence type="ECO:0000256" key="10">
    <source>
        <dbReference type="ARBA" id="ARBA00023065"/>
    </source>
</evidence>
<dbReference type="CDD" id="cd01879">
    <property type="entry name" value="FeoB"/>
    <property type="match status" value="1"/>
</dbReference>
<keyword evidence="2" id="KW-0813">Transport</keyword>
<feature type="transmembrane region" description="Helical" evidence="14">
    <location>
        <begin position="527"/>
        <end position="546"/>
    </location>
</feature>
<dbReference type="Gene3D" id="3.40.50.300">
    <property type="entry name" value="P-loop containing nucleotide triphosphate hydrolases"/>
    <property type="match status" value="1"/>
</dbReference>
<evidence type="ECO:0000256" key="9">
    <source>
        <dbReference type="ARBA" id="ARBA00023004"/>
    </source>
</evidence>
<dbReference type="PANTHER" id="PTHR43185:SF1">
    <property type="entry name" value="FE(2+) TRANSPORTER FEOB"/>
    <property type="match status" value="1"/>
</dbReference>
<keyword evidence="5" id="KW-0997">Cell inner membrane</keyword>
<dbReference type="Pfam" id="PF07664">
    <property type="entry name" value="FeoB_C"/>
    <property type="match status" value="1"/>
</dbReference>
<dbReference type="InterPro" id="IPR030389">
    <property type="entry name" value="G_FEOB_dom"/>
</dbReference>
<feature type="transmembrane region" description="Helical" evidence="14">
    <location>
        <begin position="616"/>
        <end position="638"/>
    </location>
</feature>
<comment type="caution">
    <text evidence="16">The sequence shown here is derived from an EMBL/GenBank/DDBJ whole genome shotgun (WGS) entry which is preliminary data.</text>
</comment>
<dbReference type="EMBL" id="VSSQ01000106">
    <property type="protein sequence ID" value="MPL77328.1"/>
    <property type="molecule type" value="Genomic_DNA"/>
</dbReference>
<feature type="transmembrane region" description="Helical" evidence="14">
    <location>
        <begin position="463"/>
        <end position="483"/>
    </location>
</feature>
<dbReference type="Pfam" id="PF02421">
    <property type="entry name" value="FeoB_N"/>
    <property type="match status" value="1"/>
</dbReference>
<evidence type="ECO:0000256" key="14">
    <source>
        <dbReference type="SAM" id="Phobius"/>
    </source>
</evidence>
<protein>
    <recommendedName>
        <fullName evidence="13">Ferrous iron transport protein B</fullName>
    </recommendedName>
</protein>
<keyword evidence="9" id="KW-0408">Iron</keyword>
<dbReference type="InterPro" id="IPR050860">
    <property type="entry name" value="FeoB_GTPase"/>
</dbReference>
<feature type="transmembrane region" description="Helical" evidence="14">
    <location>
        <begin position="324"/>
        <end position="341"/>
    </location>
</feature>
<dbReference type="InterPro" id="IPR041069">
    <property type="entry name" value="FeoB_Cyto"/>
</dbReference>
<feature type="transmembrane region" description="Helical" evidence="14">
    <location>
        <begin position="558"/>
        <end position="582"/>
    </location>
</feature>
<organism evidence="16">
    <name type="scientific">bioreactor metagenome</name>
    <dbReference type="NCBI Taxonomy" id="1076179"/>
    <lineage>
        <taxon>unclassified sequences</taxon>
        <taxon>metagenomes</taxon>
        <taxon>ecological metagenomes</taxon>
    </lineage>
</organism>